<accession>A0AAD6VHW7</accession>
<dbReference type="AlphaFoldDB" id="A0AAD6VHW7"/>
<evidence type="ECO:0000256" key="1">
    <source>
        <dbReference type="SAM" id="SignalP"/>
    </source>
</evidence>
<feature type="signal peptide" evidence="1">
    <location>
        <begin position="1"/>
        <end position="19"/>
    </location>
</feature>
<keyword evidence="1" id="KW-0732">Signal</keyword>
<organism evidence="2 3">
    <name type="scientific">Mycena pura</name>
    <dbReference type="NCBI Taxonomy" id="153505"/>
    <lineage>
        <taxon>Eukaryota</taxon>
        <taxon>Fungi</taxon>
        <taxon>Dikarya</taxon>
        <taxon>Basidiomycota</taxon>
        <taxon>Agaricomycotina</taxon>
        <taxon>Agaricomycetes</taxon>
        <taxon>Agaricomycetidae</taxon>
        <taxon>Agaricales</taxon>
        <taxon>Marasmiineae</taxon>
        <taxon>Mycenaceae</taxon>
        <taxon>Mycena</taxon>
    </lineage>
</organism>
<evidence type="ECO:0000313" key="2">
    <source>
        <dbReference type="EMBL" id="KAJ7213461.1"/>
    </source>
</evidence>
<dbReference type="EMBL" id="JARJCW010000021">
    <property type="protein sequence ID" value="KAJ7213461.1"/>
    <property type="molecule type" value="Genomic_DNA"/>
</dbReference>
<protein>
    <submittedName>
        <fullName evidence="2">Uncharacterized protein</fullName>
    </submittedName>
</protein>
<keyword evidence="3" id="KW-1185">Reference proteome</keyword>
<dbReference type="Proteomes" id="UP001219525">
    <property type="component" value="Unassembled WGS sequence"/>
</dbReference>
<evidence type="ECO:0000313" key="3">
    <source>
        <dbReference type="Proteomes" id="UP001219525"/>
    </source>
</evidence>
<feature type="chain" id="PRO_5041982182" evidence="1">
    <location>
        <begin position="20"/>
        <end position="120"/>
    </location>
</feature>
<name>A0AAD6VHW7_9AGAR</name>
<proteinExistence type="predicted"/>
<gene>
    <name evidence="2" type="ORF">GGX14DRAFT_563778</name>
</gene>
<comment type="caution">
    <text evidence="2">The sequence shown here is derived from an EMBL/GenBank/DDBJ whole genome shotgun (WGS) entry which is preliminary data.</text>
</comment>
<reference evidence="2" key="1">
    <citation type="submission" date="2023-03" db="EMBL/GenBank/DDBJ databases">
        <title>Massive genome expansion in bonnet fungi (Mycena s.s.) driven by repeated elements and novel gene families across ecological guilds.</title>
        <authorList>
            <consortium name="Lawrence Berkeley National Laboratory"/>
            <person name="Harder C.B."/>
            <person name="Miyauchi S."/>
            <person name="Viragh M."/>
            <person name="Kuo A."/>
            <person name="Thoen E."/>
            <person name="Andreopoulos B."/>
            <person name="Lu D."/>
            <person name="Skrede I."/>
            <person name="Drula E."/>
            <person name="Henrissat B."/>
            <person name="Morin E."/>
            <person name="Kohler A."/>
            <person name="Barry K."/>
            <person name="LaButti K."/>
            <person name="Morin E."/>
            <person name="Salamov A."/>
            <person name="Lipzen A."/>
            <person name="Mereny Z."/>
            <person name="Hegedus B."/>
            <person name="Baldrian P."/>
            <person name="Stursova M."/>
            <person name="Weitz H."/>
            <person name="Taylor A."/>
            <person name="Grigoriev I.V."/>
            <person name="Nagy L.G."/>
            <person name="Martin F."/>
            <person name="Kauserud H."/>
        </authorList>
    </citation>
    <scope>NUCLEOTIDE SEQUENCE</scope>
    <source>
        <strain evidence="2">9144</strain>
    </source>
</reference>
<sequence>MHFSTIALLATCLVVGVIASPIASPFASKSADWKFARGWDGTAISVGTANTTGIEKRTPGGVFICDQLNWTGRCGYAVQRLNECIQLGSDWIFQISSFGPDANALCVAFSNNGCRVILGV</sequence>